<feature type="compositionally biased region" description="Low complexity" evidence="1">
    <location>
        <begin position="117"/>
        <end position="126"/>
    </location>
</feature>
<evidence type="ECO:0000256" key="1">
    <source>
        <dbReference type="SAM" id="MobiDB-lite"/>
    </source>
</evidence>
<proteinExistence type="predicted"/>
<reference evidence="2 3" key="1">
    <citation type="submission" date="2023-05" db="EMBL/GenBank/DDBJ databases">
        <title>B98-5 Cell Line De Novo Hybrid Assembly: An Optical Mapping Approach.</title>
        <authorList>
            <person name="Kananen K."/>
            <person name="Auerbach J.A."/>
            <person name="Kautto E."/>
            <person name="Blachly J.S."/>
        </authorList>
    </citation>
    <scope>NUCLEOTIDE SEQUENCE [LARGE SCALE GENOMIC DNA]</scope>
    <source>
        <strain evidence="2">B95-8</strain>
        <tissue evidence="2">Cell line</tissue>
    </source>
</reference>
<dbReference type="Proteomes" id="UP001266305">
    <property type="component" value="Unassembled WGS sequence"/>
</dbReference>
<feature type="region of interest" description="Disordered" evidence="1">
    <location>
        <begin position="110"/>
        <end position="133"/>
    </location>
</feature>
<gene>
    <name evidence="2" type="ORF">P7K49_024435</name>
</gene>
<evidence type="ECO:0000313" key="2">
    <source>
        <dbReference type="EMBL" id="KAK2098984.1"/>
    </source>
</evidence>
<comment type="caution">
    <text evidence="2">The sequence shown here is derived from an EMBL/GenBank/DDBJ whole genome shotgun (WGS) entry which is preliminary data.</text>
</comment>
<name>A0ABQ9UPH0_SAGOE</name>
<feature type="non-terminal residue" evidence="2">
    <location>
        <position position="1"/>
    </location>
</feature>
<keyword evidence="3" id="KW-1185">Reference proteome</keyword>
<organism evidence="2 3">
    <name type="scientific">Saguinus oedipus</name>
    <name type="common">Cotton-top tamarin</name>
    <name type="synonym">Oedipomidas oedipus</name>
    <dbReference type="NCBI Taxonomy" id="9490"/>
    <lineage>
        <taxon>Eukaryota</taxon>
        <taxon>Metazoa</taxon>
        <taxon>Chordata</taxon>
        <taxon>Craniata</taxon>
        <taxon>Vertebrata</taxon>
        <taxon>Euteleostomi</taxon>
        <taxon>Mammalia</taxon>
        <taxon>Eutheria</taxon>
        <taxon>Euarchontoglires</taxon>
        <taxon>Primates</taxon>
        <taxon>Haplorrhini</taxon>
        <taxon>Platyrrhini</taxon>
        <taxon>Cebidae</taxon>
        <taxon>Callitrichinae</taxon>
        <taxon>Saguinus</taxon>
    </lineage>
</organism>
<evidence type="ECO:0000313" key="3">
    <source>
        <dbReference type="Proteomes" id="UP001266305"/>
    </source>
</evidence>
<dbReference type="EMBL" id="JASSZA010000011">
    <property type="protein sequence ID" value="KAK2098984.1"/>
    <property type="molecule type" value="Genomic_DNA"/>
</dbReference>
<accession>A0ABQ9UPH0</accession>
<sequence>TRHLSKDTLAPKPDLTSGEGCSLPRIWEMTRCHQPLAEASEGVWGPIRATFLQGGPVGGTGHCCQLQVVCTSWPPEAQAPFLVILDGRTENNSSFPGEVLQKFQEHCAGNRPRRPRLLGPGRTIPPATGGLPS</sequence>
<protein>
    <submittedName>
        <fullName evidence="2">Uncharacterized protein</fullName>
    </submittedName>
</protein>
<feature type="non-terminal residue" evidence="2">
    <location>
        <position position="133"/>
    </location>
</feature>